<dbReference type="Pfam" id="PF13443">
    <property type="entry name" value="HTH_26"/>
    <property type="match status" value="1"/>
</dbReference>
<dbReference type="OrthoDB" id="3626437at2"/>
<proteinExistence type="predicted"/>
<dbReference type="EMBL" id="CP015961">
    <property type="protein sequence ID" value="ANI92375.1"/>
    <property type="molecule type" value="Genomic_DNA"/>
</dbReference>
<sequence length="109" mass="12056">MRLIEYDWHLSEIMARQGIRNSTDLVPLLAERGINLSRTQVYRLSHQKPERVSLVVVGALCDIFSCDIGDLLTFTVAAKPIARTGTTASRGSKSGSTLAPRRVKITDDE</sequence>
<evidence type="ECO:0000313" key="4">
    <source>
        <dbReference type="Proteomes" id="UP000186104"/>
    </source>
</evidence>
<feature type="compositionally biased region" description="Polar residues" evidence="1">
    <location>
        <begin position="85"/>
        <end position="97"/>
    </location>
</feature>
<organism evidence="3 4">
    <name type="scientific">Dietzia timorensis</name>
    <dbReference type="NCBI Taxonomy" id="499555"/>
    <lineage>
        <taxon>Bacteria</taxon>
        <taxon>Bacillati</taxon>
        <taxon>Actinomycetota</taxon>
        <taxon>Actinomycetes</taxon>
        <taxon>Mycobacteriales</taxon>
        <taxon>Dietziaceae</taxon>
        <taxon>Dietzia</taxon>
    </lineage>
</organism>
<dbReference type="InterPro" id="IPR001387">
    <property type="entry name" value="Cro/C1-type_HTH"/>
</dbReference>
<keyword evidence="4" id="KW-1185">Reference proteome</keyword>
<gene>
    <name evidence="3" type="ORF">BJL86_1598</name>
</gene>
<feature type="domain" description="HTH cro/C1-type" evidence="2">
    <location>
        <begin position="9"/>
        <end position="74"/>
    </location>
</feature>
<reference evidence="3 4" key="1">
    <citation type="submission" date="2016-06" db="EMBL/GenBank/DDBJ databases">
        <title>Complete genome sequence of a saline-alkali tolerant type strain Dietzia timorensis ID05-A0528T.</title>
        <authorList>
            <person name="Wu X."/>
        </authorList>
    </citation>
    <scope>NUCLEOTIDE SEQUENCE [LARGE SCALE GENOMIC DNA]</scope>
    <source>
        <strain evidence="3 4">ID05-A0528</strain>
    </source>
</reference>
<accession>A0A173LJB5</accession>
<protein>
    <recommendedName>
        <fullName evidence="2">HTH cro/C1-type domain-containing protein</fullName>
    </recommendedName>
</protein>
<dbReference type="AlphaFoldDB" id="A0A173LJB5"/>
<dbReference type="STRING" id="499555.BJL86_1598"/>
<feature type="region of interest" description="Disordered" evidence="1">
    <location>
        <begin position="85"/>
        <end position="109"/>
    </location>
</feature>
<evidence type="ECO:0000313" key="3">
    <source>
        <dbReference type="EMBL" id="ANI92375.1"/>
    </source>
</evidence>
<dbReference type="Proteomes" id="UP000186104">
    <property type="component" value="Chromosome"/>
</dbReference>
<evidence type="ECO:0000259" key="2">
    <source>
        <dbReference type="Pfam" id="PF13443"/>
    </source>
</evidence>
<name>A0A173LJB5_9ACTN</name>
<dbReference type="RefSeq" id="WP_075844910.1">
    <property type="nucleotide sequence ID" value="NZ_CP015961.1"/>
</dbReference>
<dbReference type="KEGG" id="dtm:BJL86_1598"/>
<evidence type="ECO:0000256" key="1">
    <source>
        <dbReference type="SAM" id="MobiDB-lite"/>
    </source>
</evidence>